<dbReference type="GO" id="GO:0003677">
    <property type="term" value="F:DNA binding"/>
    <property type="evidence" value="ECO:0007669"/>
    <property type="project" value="InterPro"/>
</dbReference>
<dbReference type="AlphaFoldDB" id="A0A841HXM0"/>
<keyword evidence="4" id="KW-1185">Reference proteome</keyword>
<name>A0A841HXM0_9DEIO</name>
<evidence type="ECO:0000313" key="4">
    <source>
        <dbReference type="Proteomes" id="UP000569951"/>
    </source>
</evidence>
<organism evidence="3 4">
    <name type="scientific">Deinobacterium chartae</name>
    <dbReference type="NCBI Taxonomy" id="521158"/>
    <lineage>
        <taxon>Bacteria</taxon>
        <taxon>Thermotogati</taxon>
        <taxon>Deinococcota</taxon>
        <taxon>Deinococci</taxon>
        <taxon>Deinococcales</taxon>
        <taxon>Deinococcaceae</taxon>
        <taxon>Deinobacterium</taxon>
    </lineage>
</organism>
<reference evidence="3 4" key="1">
    <citation type="submission" date="2020-08" db="EMBL/GenBank/DDBJ databases">
        <title>Genomic Encyclopedia of Type Strains, Phase IV (KMG-IV): sequencing the most valuable type-strain genomes for metagenomic binning, comparative biology and taxonomic classification.</title>
        <authorList>
            <person name="Goeker M."/>
        </authorList>
    </citation>
    <scope>NUCLEOTIDE SEQUENCE [LARGE SCALE GENOMIC DNA]</scope>
    <source>
        <strain evidence="3 4">DSM 21458</strain>
    </source>
</reference>
<feature type="region of interest" description="Disordered" evidence="1">
    <location>
        <begin position="1"/>
        <end position="20"/>
    </location>
</feature>
<dbReference type="InterPro" id="IPR036390">
    <property type="entry name" value="WH_DNA-bd_sf"/>
</dbReference>
<evidence type="ECO:0000259" key="2">
    <source>
        <dbReference type="Pfam" id="PF09339"/>
    </source>
</evidence>
<sequence length="157" mass="17536">MIFNPPVDTKQSRPNNRKANEQKVFDLLQQRDWSETEMARELTLSPTQARSMLSSLVEQGLARQFHTGDGHVVYGAARSGLEIVEPGELTPDAERVMAYLRGRPETLSGITTQLRLSRERVSAALALLEANDELELSFVGNLVVFRARGWTREALVG</sequence>
<dbReference type="Pfam" id="PF09339">
    <property type="entry name" value="HTH_IclR"/>
    <property type="match status" value="1"/>
</dbReference>
<dbReference type="EMBL" id="JACHHG010000001">
    <property type="protein sequence ID" value="MBB6096658.1"/>
    <property type="molecule type" value="Genomic_DNA"/>
</dbReference>
<dbReference type="InterPro" id="IPR005471">
    <property type="entry name" value="Tscrpt_reg_IclR_N"/>
</dbReference>
<comment type="caution">
    <text evidence="3">The sequence shown here is derived from an EMBL/GenBank/DDBJ whole genome shotgun (WGS) entry which is preliminary data.</text>
</comment>
<dbReference type="RefSeq" id="WP_183983353.1">
    <property type="nucleotide sequence ID" value="NZ_JACHHG010000001.1"/>
</dbReference>
<dbReference type="Proteomes" id="UP000569951">
    <property type="component" value="Unassembled WGS sequence"/>
</dbReference>
<protein>
    <submittedName>
        <fullName evidence="3">Putative ArsR family transcriptional regulator</fullName>
    </submittedName>
</protein>
<evidence type="ECO:0000313" key="3">
    <source>
        <dbReference type="EMBL" id="MBB6096658.1"/>
    </source>
</evidence>
<accession>A0A841HXM0</accession>
<dbReference type="GO" id="GO:0006355">
    <property type="term" value="P:regulation of DNA-templated transcription"/>
    <property type="evidence" value="ECO:0007669"/>
    <property type="project" value="InterPro"/>
</dbReference>
<evidence type="ECO:0000256" key="1">
    <source>
        <dbReference type="SAM" id="MobiDB-lite"/>
    </source>
</evidence>
<dbReference type="SUPFAM" id="SSF46785">
    <property type="entry name" value="Winged helix' DNA-binding domain"/>
    <property type="match status" value="1"/>
</dbReference>
<feature type="domain" description="HTH iclR-type" evidence="2">
    <location>
        <begin position="30"/>
        <end position="64"/>
    </location>
</feature>
<proteinExistence type="predicted"/>
<gene>
    <name evidence="3" type="ORF">HNR42_000070</name>
</gene>